<keyword evidence="3" id="KW-1185">Reference proteome</keyword>
<dbReference type="RefSeq" id="WP_150444248.1">
    <property type="nucleotide sequence ID" value="NZ_VYQE01000002.1"/>
</dbReference>
<evidence type="ECO:0000256" key="1">
    <source>
        <dbReference type="SAM" id="Phobius"/>
    </source>
</evidence>
<dbReference type="Proteomes" id="UP000326554">
    <property type="component" value="Unassembled WGS sequence"/>
</dbReference>
<sequence>MGSARVLLATSRLIAVAVMVCAMASGVFAILGGLDDATAPMPSTMLCIALLAAAAALSNASRAQSRAISAALAEGAGFVALFNLVTLGLFAGGLDGLAGIPGADDHPVAPGTVLCLVAAAVALWIRQKTVFVADAIALFGLSTSLGVLFLRQLNDGATPLPGFAQTSWQSALLLMLLFGVMLILPHRRSEEIELPLDPITPKPLGPPGEELPK</sequence>
<keyword evidence="1" id="KW-0812">Transmembrane</keyword>
<feature type="transmembrane region" description="Helical" evidence="1">
    <location>
        <begin position="72"/>
        <end position="94"/>
    </location>
</feature>
<gene>
    <name evidence="2" type="ORF">F3S47_05465</name>
</gene>
<keyword evidence="1" id="KW-0472">Membrane</keyword>
<keyword evidence="1" id="KW-1133">Transmembrane helix</keyword>
<comment type="caution">
    <text evidence="2">The sequence shown here is derived from an EMBL/GenBank/DDBJ whole genome shotgun (WGS) entry which is preliminary data.</text>
</comment>
<name>A0A5J5GKI7_9RHOB</name>
<feature type="transmembrane region" description="Helical" evidence="1">
    <location>
        <begin position="131"/>
        <end position="150"/>
    </location>
</feature>
<dbReference type="EMBL" id="VYQE01000002">
    <property type="protein sequence ID" value="KAA9008715.1"/>
    <property type="molecule type" value="Genomic_DNA"/>
</dbReference>
<feature type="transmembrane region" description="Helical" evidence="1">
    <location>
        <begin position="106"/>
        <end position="124"/>
    </location>
</feature>
<proteinExistence type="predicted"/>
<accession>A0A5J5GKI7</accession>
<evidence type="ECO:0000313" key="2">
    <source>
        <dbReference type="EMBL" id="KAA9008715.1"/>
    </source>
</evidence>
<feature type="transmembrane region" description="Helical" evidence="1">
    <location>
        <begin position="12"/>
        <end position="34"/>
    </location>
</feature>
<feature type="transmembrane region" description="Helical" evidence="1">
    <location>
        <begin position="162"/>
        <end position="184"/>
    </location>
</feature>
<organism evidence="2 3">
    <name type="scientific">Histidinibacterium aquaticum</name>
    <dbReference type="NCBI Taxonomy" id="2613962"/>
    <lineage>
        <taxon>Bacteria</taxon>
        <taxon>Pseudomonadati</taxon>
        <taxon>Pseudomonadota</taxon>
        <taxon>Alphaproteobacteria</taxon>
        <taxon>Rhodobacterales</taxon>
        <taxon>Paracoccaceae</taxon>
        <taxon>Histidinibacterium</taxon>
    </lineage>
</organism>
<feature type="transmembrane region" description="Helical" evidence="1">
    <location>
        <begin position="40"/>
        <end position="60"/>
    </location>
</feature>
<evidence type="ECO:0000313" key="3">
    <source>
        <dbReference type="Proteomes" id="UP000326554"/>
    </source>
</evidence>
<protein>
    <submittedName>
        <fullName evidence="2">Uncharacterized protein</fullName>
    </submittedName>
</protein>
<dbReference type="AlphaFoldDB" id="A0A5J5GKI7"/>
<reference evidence="2 3" key="1">
    <citation type="submission" date="2019-09" db="EMBL/GenBank/DDBJ databases">
        <authorList>
            <person name="Park J.-S."/>
            <person name="Choi H.-J."/>
        </authorList>
    </citation>
    <scope>NUCLEOTIDE SEQUENCE [LARGE SCALE GENOMIC DNA]</scope>
    <source>
        <strain evidence="2 3">176SS1-4</strain>
    </source>
</reference>